<organism evidence="1 2">
    <name type="scientific">Acidithiobacillus caldus (strain ATCC 51756 / DSM 8584 / KU)</name>
    <dbReference type="NCBI Taxonomy" id="637389"/>
    <lineage>
        <taxon>Bacteria</taxon>
        <taxon>Pseudomonadati</taxon>
        <taxon>Pseudomonadota</taxon>
        <taxon>Acidithiobacillia</taxon>
        <taxon>Acidithiobacillales</taxon>
        <taxon>Acidithiobacillaceae</taxon>
        <taxon>Acidithiobacillus</taxon>
    </lineage>
</organism>
<dbReference type="AlphaFoldDB" id="A0A059ZVC7"/>
<dbReference type="Proteomes" id="UP000005522">
    <property type="component" value="Chromosome"/>
</dbReference>
<dbReference type="HOGENOM" id="CLU_3245763_0_0_6"/>
<sequence>MELPARYNQEHHHIRIRFVTRDQRHREEDHALGKSGTRSLMW</sequence>
<evidence type="ECO:0000313" key="2">
    <source>
        <dbReference type="Proteomes" id="UP000005522"/>
    </source>
</evidence>
<proteinExistence type="predicted"/>
<protein>
    <submittedName>
        <fullName evidence="1">Putative integrase</fullName>
    </submittedName>
</protein>
<evidence type="ECO:0000313" key="1">
    <source>
        <dbReference type="EMBL" id="AIA55413.1"/>
    </source>
</evidence>
<dbReference type="KEGG" id="acz:Acaty_c1549"/>
<name>A0A059ZVC7_ACICK</name>
<reference evidence="1 2" key="1">
    <citation type="journal article" date="2009" name="J. Bacteriol.">
        <title>Draft genome sequence of the extremely acidophilic bacterium Acidithiobacillus caldus ATCC 51756 reveals metabolic versatility in the genus Acidithiobacillus.</title>
        <authorList>
            <person name="Valdes J."/>
            <person name="Quatrini R."/>
            <person name="Hallberg K."/>
            <person name="Dopson M."/>
            <person name="Valenzuela P.D."/>
            <person name="Holmes D.S."/>
        </authorList>
    </citation>
    <scope>NUCLEOTIDE SEQUENCE [LARGE SCALE GENOMIC DNA]</scope>
    <source>
        <strain evidence="2">ATCC 51756 / DSM 8584 / KU</strain>
    </source>
</reference>
<accession>A0A059ZVC7</accession>
<gene>
    <name evidence="1" type="ORF">Acaty_c1549</name>
</gene>
<dbReference type="EMBL" id="CP005986">
    <property type="protein sequence ID" value="AIA55413.1"/>
    <property type="molecule type" value="Genomic_DNA"/>
</dbReference>